<dbReference type="OrthoDB" id="271595at2759"/>
<sequence length="259" mass="28845">MKKGKGGDTAPDGGRNPYKGGGKKKAALKASAPVQQDDPRLLVPGLVLVKDFISKEEEEQLIQARPETADSAVEEREWDLDLKRKVQQYGYRFEHNAQNLRGGYLGPLPDFAQQVTARLVSTGLMPYEPDQMIINHYTPGQGIHPHVDKTHCFEGVVGSLGLGSSCIMEFKHIETGRRVDVFFERRTALMLTGEARYGWTHGISAVVSDTWKGVQFKRKNRISLTWRKVILPPAKSDGEPRPQPTNDDSAHIDEQQATA</sequence>
<dbReference type="AlphaFoldDB" id="L8GIR2"/>
<dbReference type="EMBL" id="KB008103">
    <property type="protein sequence ID" value="ELR12970.1"/>
    <property type="molecule type" value="Genomic_DNA"/>
</dbReference>
<evidence type="ECO:0000259" key="2">
    <source>
        <dbReference type="PROSITE" id="PS51471"/>
    </source>
</evidence>
<dbReference type="RefSeq" id="XP_004334983.1">
    <property type="nucleotide sequence ID" value="XM_004334935.1"/>
</dbReference>
<evidence type="ECO:0000313" key="3">
    <source>
        <dbReference type="EMBL" id="ELR12970.1"/>
    </source>
</evidence>
<evidence type="ECO:0000313" key="4">
    <source>
        <dbReference type="Proteomes" id="UP000011083"/>
    </source>
</evidence>
<feature type="region of interest" description="Disordered" evidence="1">
    <location>
        <begin position="1"/>
        <end position="35"/>
    </location>
</feature>
<gene>
    <name evidence="3" type="ORF">ACA1_096410</name>
</gene>
<organism evidence="3 4">
    <name type="scientific">Acanthamoeba castellanii (strain ATCC 30010 / Neff)</name>
    <dbReference type="NCBI Taxonomy" id="1257118"/>
    <lineage>
        <taxon>Eukaryota</taxon>
        <taxon>Amoebozoa</taxon>
        <taxon>Discosea</taxon>
        <taxon>Longamoebia</taxon>
        <taxon>Centramoebida</taxon>
        <taxon>Acanthamoebidae</taxon>
        <taxon>Acanthamoeba</taxon>
    </lineage>
</organism>
<keyword evidence="4" id="KW-1185">Reference proteome</keyword>
<dbReference type="GO" id="GO:0016491">
    <property type="term" value="F:oxidoreductase activity"/>
    <property type="evidence" value="ECO:0007669"/>
    <property type="project" value="TreeGrafter"/>
</dbReference>
<dbReference type="SUPFAM" id="SSF51197">
    <property type="entry name" value="Clavaminate synthase-like"/>
    <property type="match status" value="1"/>
</dbReference>
<evidence type="ECO:0000256" key="1">
    <source>
        <dbReference type="SAM" id="MobiDB-lite"/>
    </source>
</evidence>
<dbReference type="InterPro" id="IPR032857">
    <property type="entry name" value="ALKBH4"/>
</dbReference>
<dbReference type="Proteomes" id="UP000011083">
    <property type="component" value="Unassembled WGS sequence"/>
</dbReference>
<name>L8GIR2_ACACF</name>
<dbReference type="InterPro" id="IPR005123">
    <property type="entry name" value="Oxoglu/Fe-dep_dioxygenase_dom"/>
</dbReference>
<dbReference type="Gene3D" id="2.60.120.590">
    <property type="entry name" value="Alpha-ketoglutarate-dependent dioxygenase AlkB-like"/>
    <property type="match status" value="1"/>
</dbReference>
<dbReference type="GO" id="GO:0070988">
    <property type="term" value="P:demethylation"/>
    <property type="evidence" value="ECO:0007669"/>
    <property type="project" value="InterPro"/>
</dbReference>
<dbReference type="PANTHER" id="PTHR12463">
    <property type="entry name" value="OXYGENASE-RELATED"/>
    <property type="match status" value="1"/>
</dbReference>
<feature type="region of interest" description="Disordered" evidence="1">
    <location>
        <begin position="232"/>
        <end position="259"/>
    </location>
</feature>
<dbReference type="PANTHER" id="PTHR12463:SF1">
    <property type="entry name" value="2-OXOGLUTARATE AND FE-DEPENDENT OXYGENASE FAMILY PROTEIN"/>
    <property type="match status" value="1"/>
</dbReference>
<dbReference type="VEuPathDB" id="AmoebaDB:ACA1_096410"/>
<accession>L8GIR2</accession>
<dbReference type="KEGG" id="acan:ACA1_096410"/>
<dbReference type="InterPro" id="IPR037151">
    <property type="entry name" value="AlkB-like_sf"/>
</dbReference>
<dbReference type="GO" id="GO:0032451">
    <property type="term" value="F:demethylase activity"/>
    <property type="evidence" value="ECO:0007669"/>
    <property type="project" value="TreeGrafter"/>
</dbReference>
<dbReference type="PROSITE" id="PS51471">
    <property type="entry name" value="FE2OG_OXY"/>
    <property type="match status" value="1"/>
</dbReference>
<dbReference type="InterPro" id="IPR027450">
    <property type="entry name" value="AlkB-like"/>
</dbReference>
<reference evidence="3 4" key="1">
    <citation type="journal article" date="2013" name="Genome Biol.">
        <title>Genome of Acanthamoeba castellanii highlights extensive lateral gene transfer and early evolution of tyrosine kinase signaling.</title>
        <authorList>
            <person name="Clarke M."/>
            <person name="Lohan A.J."/>
            <person name="Liu B."/>
            <person name="Lagkouvardos I."/>
            <person name="Roy S."/>
            <person name="Zafar N."/>
            <person name="Bertelli C."/>
            <person name="Schilde C."/>
            <person name="Kianianmomeni A."/>
            <person name="Burglin T.R."/>
            <person name="Frech C."/>
            <person name="Turcotte B."/>
            <person name="Kopec K.O."/>
            <person name="Synnott J.M."/>
            <person name="Choo C."/>
            <person name="Paponov I."/>
            <person name="Finkler A."/>
            <person name="Soon Heng Tan C."/>
            <person name="Hutchins A.P."/>
            <person name="Weinmeier T."/>
            <person name="Rattei T."/>
            <person name="Chu J.S."/>
            <person name="Gimenez G."/>
            <person name="Irimia M."/>
            <person name="Rigden D.J."/>
            <person name="Fitzpatrick D.A."/>
            <person name="Lorenzo-Morales J."/>
            <person name="Bateman A."/>
            <person name="Chiu C.H."/>
            <person name="Tang P."/>
            <person name="Hegemann P."/>
            <person name="Fromm H."/>
            <person name="Raoult D."/>
            <person name="Greub G."/>
            <person name="Miranda-Saavedra D."/>
            <person name="Chen N."/>
            <person name="Nash P."/>
            <person name="Ginger M.L."/>
            <person name="Horn M."/>
            <person name="Schaap P."/>
            <person name="Caler L."/>
            <person name="Loftus B."/>
        </authorList>
    </citation>
    <scope>NUCLEOTIDE SEQUENCE [LARGE SCALE GENOMIC DNA]</scope>
    <source>
        <strain evidence="3 4">Neff</strain>
    </source>
</reference>
<dbReference type="GeneID" id="14913235"/>
<feature type="compositionally biased region" description="Basic and acidic residues" evidence="1">
    <location>
        <begin position="248"/>
        <end position="259"/>
    </location>
</feature>
<proteinExistence type="predicted"/>
<dbReference type="Pfam" id="PF13532">
    <property type="entry name" value="2OG-FeII_Oxy_2"/>
    <property type="match status" value="1"/>
</dbReference>
<feature type="domain" description="Fe2OG dioxygenase" evidence="2">
    <location>
        <begin position="128"/>
        <end position="230"/>
    </location>
</feature>
<protein>
    <recommendedName>
        <fullName evidence="2">Fe2OG dioxygenase domain-containing protein</fullName>
    </recommendedName>
</protein>